<dbReference type="InterPro" id="IPR003158">
    <property type="entry name" value="Photosyn_RC_cyt_c-su"/>
</dbReference>
<dbReference type="Gene3D" id="1.10.468.10">
    <property type="entry name" value="Photosynthetic Reaction Center, subunit C, domain 2"/>
    <property type="match status" value="2"/>
</dbReference>
<keyword evidence="7 9" id="KW-0249">Electron transport</keyword>
<keyword evidence="11" id="KW-0732">Signal</keyword>
<evidence type="ECO:0000256" key="7">
    <source>
        <dbReference type="ARBA" id="ARBA00022982"/>
    </source>
</evidence>
<dbReference type="InterPro" id="IPR036280">
    <property type="entry name" value="Multihaem_cyt_sf"/>
</dbReference>
<dbReference type="Proteomes" id="UP000788153">
    <property type="component" value="Unassembled WGS sequence"/>
</dbReference>
<feature type="signal peptide" evidence="11">
    <location>
        <begin position="1"/>
        <end position="23"/>
    </location>
</feature>
<keyword evidence="6 9" id="KW-0479">Metal-binding</keyword>
<protein>
    <recommendedName>
        <fullName evidence="2 9">Photosynthetic reaction center cytochrome c subunit</fullName>
    </recommendedName>
</protein>
<evidence type="ECO:0000256" key="9">
    <source>
        <dbReference type="PIRNR" id="PIRNR000017"/>
    </source>
</evidence>
<keyword evidence="4 9" id="KW-0602">Photosynthesis</keyword>
<feature type="region of interest" description="Disordered" evidence="10">
    <location>
        <begin position="356"/>
        <end position="385"/>
    </location>
</feature>
<dbReference type="NCBIfam" id="NF040706">
    <property type="entry name" value="photo_cyt_PufC"/>
    <property type="match status" value="1"/>
</dbReference>
<evidence type="ECO:0000256" key="8">
    <source>
        <dbReference type="ARBA" id="ARBA00023004"/>
    </source>
</evidence>
<evidence type="ECO:0000256" key="2">
    <source>
        <dbReference type="ARBA" id="ARBA00015978"/>
    </source>
</evidence>
<evidence type="ECO:0000256" key="10">
    <source>
        <dbReference type="SAM" id="MobiDB-lite"/>
    </source>
</evidence>
<dbReference type="Pfam" id="PF02276">
    <property type="entry name" value="CytoC_RC"/>
    <property type="match status" value="1"/>
</dbReference>
<keyword evidence="9" id="KW-0674">Reaction center</keyword>
<dbReference type="SUPFAM" id="SSF48695">
    <property type="entry name" value="Multiheme cytochromes"/>
    <property type="match status" value="1"/>
</dbReference>
<keyword evidence="5 9" id="KW-0349">Heme</keyword>
<feature type="chain" id="PRO_5046246249" description="Photosynthetic reaction center cytochrome c subunit" evidence="11">
    <location>
        <begin position="24"/>
        <end position="385"/>
    </location>
</feature>
<dbReference type="PROSITE" id="PS51257">
    <property type="entry name" value="PROKAR_LIPOPROTEIN"/>
    <property type="match status" value="1"/>
</dbReference>
<dbReference type="CDD" id="cd09224">
    <property type="entry name" value="CytoC_RC"/>
    <property type="match status" value="1"/>
</dbReference>
<dbReference type="InterPro" id="IPR023119">
    <property type="entry name" value="Multihaem_cyt_PRC_cyt_su-like"/>
</dbReference>
<evidence type="ECO:0000256" key="11">
    <source>
        <dbReference type="SAM" id="SignalP"/>
    </source>
</evidence>
<sequence length="385" mass="41093">MIARARSSMLLIGGVTGAALALAGCELGPKQSTQTGYRGTGMAQVIDVSTVGEQAAIPDDPYPLPPDTGPRAREVYQNVQVLGDVSAERFNHLMAQITQWIAPPEAGCNYCHNPANMASDEVYTKLVARQMLRMTQSINSKWSTHVQQTGVTCYTCHRGNAVPQYTWAVQQGTPDPRSILNNKRGQNTPNANVGYASLPYDPFVAYLQGGLSSRVAGKTSHPMGTGKSTKETEASYGFMMHLSQSLGVNCTFCHNTQSLGAWNLSRPQRATAYYGIRMVNDINDAHINPLAPVFPANRKGPQGDPYKVNCMTCHQGLNKPLGGQSMLARSPTLRGPIGVAAAEDVGGVAGRVATERAFDDPQAVNTGPAAAPADRPSAPVEEPAR</sequence>
<organism evidence="12 13">
    <name type="scientific">Sphingomonas japonica</name>
    <dbReference type="NCBI Taxonomy" id="511662"/>
    <lineage>
        <taxon>Bacteria</taxon>
        <taxon>Pseudomonadati</taxon>
        <taxon>Pseudomonadota</taxon>
        <taxon>Alphaproteobacteria</taxon>
        <taxon>Sphingomonadales</taxon>
        <taxon>Sphingomonadaceae</taxon>
        <taxon>Sphingomonas</taxon>
    </lineage>
</organism>
<dbReference type="PIRSF" id="PIRSF000017">
    <property type="entry name" value="RC_cytochrome"/>
    <property type="match status" value="1"/>
</dbReference>
<evidence type="ECO:0000256" key="3">
    <source>
        <dbReference type="ARBA" id="ARBA00022448"/>
    </source>
</evidence>
<feature type="compositionally biased region" description="Low complexity" evidence="10">
    <location>
        <begin position="368"/>
        <end position="379"/>
    </location>
</feature>
<dbReference type="RefSeq" id="WP_140046815.1">
    <property type="nucleotide sequence ID" value="NZ_BAAAEV010000001.1"/>
</dbReference>
<accession>A0ABX0U1L4</accession>
<gene>
    <name evidence="12" type="ORF">FHT01_001997</name>
</gene>
<evidence type="ECO:0000313" key="12">
    <source>
        <dbReference type="EMBL" id="NIJ24455.1"/>
    </source>
</evidence>
<dbReference type="EMBL" id="JAASQP010000001">
    <property type="protein sequence ID" value="NIJ24455.1"/>
    <property type="molecule type" value="Genomic_DNA"/>
</dbReference>
<name>A0ABX0U1L4_9SPHN</name>
<evidence type="ECO:0000256" key="1">
    <source>
        <dbReference type="ARBA" id="ARBA00003196"/>
    </source>
</evidence>
<comment type="function">
    <text evidence="1 9">The reaction center of purple bacteria contains a tightly bound cytochrome molecule which re-reduces the photo oxidized primary electron donor.</text>
</comment>
<proteinExistence type="predicted"/>
<evidence type="ECO:0000313" key="13">
    <source>
        <dbReference type="Proteomes" id="UP000788153"/>
    </source>
</evidence>
<comment type="caution">
    <text evidence="12">The sequence shown here is derived from an EMBL/GenBank/DDBJ whole genome shotgun (WGS) entry which is preliminary data.</text>
</comment>
<evidence type="ECO:0000256" key="5">
    <source>
        <dbReference type="ARBA" id="ARBA00022617"/>
    </source>
</evidence>
<evidence type="ECO:0000256" key="4">
    <source>
        <dbReference type="ARBA" id="ARBA00022531"/>
    </source>
</evidence>
<comment type="PTM">
    <text evidence="9">Binds 4 heme groups per subunit.</text>
</comment>
<keyword evidence="8 9" id="KW-0408">Iron</keyword>
<keyword evidence="3 9" id="KW-0813">Transport</keyword>
<keyword evidence="13" id="KW-1185">Reference proteome</keyword>
<reference evidence="12 13" key="1">
    <citation type="submission" date="2020-03" db="EMBL/GenBank/DDBJ databases">
        <title>Genomic Encyclopedia of Type Strains, Phase IV (KMG-IV): sequencing the most valuable type-strain genomes for metagenomic binning, comparative biology and taxonomic classification.</title>
        <authorList>
            <person name="Goeker M."/>
        </authorList>
    </citation>
    <scope>NUCLEOTIDE SEQUENCE [LARGE SCALE GENOMIC DNA]</scope>
    <source>
        <strain evidence="12 13">DSM 22753</strain>
    </source>
</reference>
<evidence type="ECO:0000256" key="6">
    <source>
        <dbReference type="ARBA" id="ARBA00022723"/>
    </source>
</evidence>